<reference evidence="1 2" key="1">
    <citation type="submission" date="2023-07" db="EMBL/GenBank/DDBJ databases">
        <title>Genomic Encyclopedia of Type Strains, Phase IV (KMG-IV): sequencing the most valuable type-strain genomes for metagenomic binning, comparative biology and taxonomic classification.</title>
        <authorList>
            <person name="Goeker M."/>
        </authorList>
    </citation>
    <scope>NUCLEOTIDE SEQUENCE [LARGE SCALE GENOMIC DNA]</scope>
    <source>
        <strain evidence="1 2">DSM 46876</strain>
    </source>
</reference>
<sequence length="117" mass="13844">MTGLNEEVQAVISELYRSPSIEILKEDRGCKIEEDSIRNSIKCFVNYLSDKRTSLIQVIETDQHKVEFKLFDMVQAVEFKGTKVFRGREVDIFSFLQEEKEAYLLWMKLKKIFDKKI</sequence>
<dbReference type="EMBL" id="JAUSUV010000003">
    <property type="protein sequence ID" value="MDQ0416632.1"/>
    <property type="molecule type" value="Genomic_DNA"/>
</dbReference>
<dbReference type="RefSeq" id="WP_307251250.1">
    <property type="nucleotide sequence ID" value="NZ_JAUSUV010000003.1"/>
</dbReference>
<comment type="caution">
    <text evidence="1">The sequence shown here is derived from an EMBL/GenBank/DDBJ whole genome shotgun (WGS) entry which is preliminary data.</text>
</comment>
<name>A0AAJ1TGK0_9BACL</name>
<protein>
    <submittedName>
        <fullName evidence="1">Uncharacterized protein</fullName>
    </submittedName>
</protein>
<evidence type="ECO:0000313" key="2">
    <source>
        <dbReference type="Proteomes" id="UP001238450"/>
    </source>
</evidence>
<accession>A0AAJ1TGK0</accession>
<dbReference type="AlphaFoldDB" id="A0AAJ1TGK0"/>
<organism evidence="1 2">
    <name type="scientific">Croceifilum oryzae</name>
    <dbReference type="NCBI Taxonomy" id="1553429"/>
    <lineage>
        <taxon>Bacteria</taxon>
        <taxon>Bacillati</taxon>
        <taxon>Bacillota</taxon>
        <taxon>Bacilli</taxon>
        <taxon>Bacillales</taxon>
        <taxon>Thermoactinomycetaceae</taxon>
        <taxon>Croceifilum</taxon>
    </lineage>
</organism>
<dbReference type="Proteomes" id="UP001238450">
    <property type="component" value="Unassembled WGS sequence"/>
</dbReference>
<proteinExistence type="predicted"/>
<evidence type="ECO:0000313" key="1">
    <source>
        <dbReference type="EMBL" id="MDQ0416632.1"/>
    </source>
</evidence>
<keyword evidence="2" id="KW-1185">Reference proteome</keyword>
<gene>
    <name evidence="1" type="ORF">J2Z48_000799</name>
</gene>